<keyword evidence="11" id="KW-1185">Reference proteome</keyword>
<dbReference type="SUPFAM" id="SSF53613">
    <property type="entry name" value="Ribokinase-like"/>
    <property type="match status" value="1"/>
</dbReference>
<evidence type="ECO:0000256" key="4">
    <source>
        <dbReference type="ARBA" id="ARBA00022777"/>
    </source>
</evidence>
<comment type="function">
    <text evidence="8">Catalyzes the ATP-dependent phosphorylation of fructose-l-phosphate to fructose-l,6-bisphosphate.</text>
</comment>
<dbReference type="PROSITE" id="PS00584">
    <property type="entry name" value="PFKB_KINASES_2"/>
    <property type="match status" value="1"/>
</dbReference>
<evidence type="ECO:0000256" key="6">
    <source>
        <dbReference type="ARBA" id="ARBA00047745"/>
    </source>
</evidence>
<dbReference type="InterPro" id="IPR017583">
    <property type="entry name" value="Tagatose/fructose_Pkinase"/>
</dbReference>
<feature type="domain" description="Carbohydrate kinase PfkB" evidence="9">
    <location>
        <begin position="11"/>
        <end position="287"/>
    </location>
</feature>
<name>A0ABY7JNX1_9FIRM</name>
<comment type="catalytic activity">
    <reaction evidence="6 8">
        <text>beta-D-fructose 1-phosphate + ATP = beta-D-fructose 1,6-bisphosphate + ADP + H(+)</text>
        <dbReference type="Rhea" id="RHEA:14213"/>
        <dbReference type="ChEBI" id="CHEBI:15378"/>
        <dbReference type="ChEBI" id="CHEBI:30616"/>
        <dbReference type="ChEBI" id="CHEBI:32966"/>
        <dbReference type="ChEBI" id="CHEBI:138881"/>
        <dbReference type="ChEBI" id="CHEBI:456216"/>
        <dbReference type="EC" id="2.7.1.56"/>
    </reaction>
</comment>
<evidence type="ECO:0000256" key="5">
    <source>
        <dbReference type="ARBA" id="ARBA00022840"/>
    </source>
</evidence>
<evidence type="ECO:0000256" key="7">
    <source>
        <dbReference type="PIRNR" id="PIRNR000535"/>
    </source>
</evidence>
<dbReference type="PANTHER" id="PTHR46566">
    <property type="entry name" value="1-PHOSPHOFRUCTOKINASE-RELATED"/>
    <property type="match status" value="1"/>
</dbReference>
<evidence type="ECO:0000313" key="11">
    <source>
        <dbReference type="Proteomes" id="UP001164187"/>
    </source>
</evidence>
<comment type="pathway">
    <text evidence="7">Carbohydrate metabolism; D-tagatose 6-phosphate degradation; D-glyceraldehyde 3-phosphate and glycerone phosphate from D-tagatose 6-phosphate: step 1/2.</text>
</comment>
<dbReference type="NCBIfam" id="TIGR03828">
    <property type="entry name" value="pfkB"/>
    <property type="match status" value="1"/>
</dbReference>
<dbReference type="InterPro" id="IPR002173">
    <property type="entry name" value="Carboh/pur_kinase_PfkB_CS"/>
</dbReference>
<dbReference type="EMBL" id="CP114052">
    <property type="protein sequence ID" value="WAW14795.1"/>
    <property type="molecule type" value="Genomic_DNA"/>
</dbReference>
<evidence type="ECO:0000256" key="2">
    <source>
        <dbReference type="ARBA" id="ARBA00022679"/>
    </source>
</evidence>
<evidence type="ECO:0000259" key="9">
    <source>
        <dbReference type="Pfam" id="PF00294"/>
    </source>
</evidence>
<dbReference type="NCBIfam" id="TIGR03168">
    <property type="entry name" value="1-PFK"/>
    <property type="match status" value="1"/>
</dbReference>
<dbReference type="RefSeq" id="WP_269311492.1">
    <property type="nucleotide sequence ID" value="NZ_CP114052.1"/>
</dbReference>
<sequence length="306" mass="33675">MIYTITFNPAIDLVFQVNHLNIGQLNRVDNEDFVAGGKGINVSVLLKRFDKDNIATGFIGGFTGQFIISQLEKEGIKSAFIEADGITRVNCKIHSDSETEINGNGPIISEENFQKFLKFFKSELKENDYVFLSGNSAKGMTSDSYGQVAKLCQDMNVKLILDSNLDNLTSCLIYKPFIIKPNHHELGEIFNIKINTVKEIIYYAKKLQEYGAKNVLVSRGSHGAILVSQEGKVYESNVPSGNVINSVGAGDSMLAGFMAKYMEEENYKESLLQGAASGSATAFSTGIGQIKLIEELKKQITVKEIV</sequence>
<evidence type="ECO:0000256" key="8">
    <source>
        <dbReference type="RuleBase" id="RU369061"/>
    </source>
</evidence>
<keyword evidence="7" id="KW-0423">Lactose metabolism</keyword>
<organism evidence="10 11">
    <name type="scientific">Peptostreptococcus equinus</name>
    <dbReference type="NCBI Taxonomy" id="3003601"/>
    <lineage>
        <taxon>Bacteria</taxon>
        <taxon>Bacillati</taxon>
        <taxon>Bacillota</taxon>
        <taxon>Clostridia</taxon>
        <taxon>Peptostreptococcales</taxon>
        <taxon>Peptostreptococcaceae</taxon>
        <taxon>Peptostreptococcus</taxon>
    </lineage>
</organism>
<dbReference type="GO" id="GO:0008662">
    <property type="term" value="F:1-phosphofructokinase activity"/>
    <property type="evidence" value="ECO:0007669"/>
    <property type="project" value="UniProtKB-EC"/>
</dbReference>
<keyword evidence="3 7" id="KW-0547">Nucleotide-binding</keyword>
<comment type="similarity">
    <text evidence="7">Belongs to the carbohydrate kinase PfkB family. LacC subfamily.</text>
</comment>
<keyword evidence="5 7" id="KW-0067">ATP-binding</keyword>
<dbReference type="InterPro" id="IPR029056">
    <property type="entry name" value="Ribokinase-like"/>
</dbReference>
<dbReference type="InterPro" id="IPR022463">
    <property type="entry name" value="1-PFruKinase"/>
</dbReference>
<dbReference type="InterPro" id="IPR011611">
    <property type="entry name" value="PfkB_dom"/>
</dbReference>
<evidence type="ECO:0000256" key="3">
    <source>
        <dbReference type="ARBA" id="ARBA00022741"/>
    </source>
</evidence>
<comment type="catalytic activity">
    <reaction evidence="7">
        <text>D-tagatofuranose 6-phosphate + ATP = D-tagatofuranose 1,6-bisphosphate + ADP + H(+)</text>
        <dbReference type="Rhea" id="RHEA:12420"/>
        <dbReference type="ChEBI" id="CHEBI:15378"/>
        <dbReference type="ChEBI" id="CHEBI:30616"/>
        <dbReference type="ChEBI" id="CHEBI:58694"/>
        <dbReference type="ChEBI" id="CHEBI:58695"/>
        <dbReference type="ChEBI" id="CHEBI:456216"/>
        <dbReference type="EC" id="2.7.1.144"/>
    </reaction>
</comment>
<keyword evidence="4 8" id="KW-0418">Kinase</keyword>
<evidence type="ECO:0000313" key="10">
    <source>
        <dbReference type="EMBL" id="WAW14795.1"/>
    </source>
</evidence>
<dbReference type="EC" id="2.7.1.144" evidence="7"/>
<gene>
    <name evidence="10" type="primary">pfkB</name>
    <name evidence="10" type="ORF">O0R46_09455</name>
</gene>
<comment type="similarity">
    <text evidence="1">Belongs to the carbohydrate kinase pfkB family.</text>
</comment>
<dbReference type="PIRSF" id="PIRSF000535">
    <property type="entry name" value="1PFK/6PFK/LacC"/>
    <property type="match status" value="1"/>
</dbReference>
<dbReference type="Gene3D" id="3.40.1190.20">
    <property type="match status" value="1"/>
</dbReference>
<accession>A0ABY7JNX1</accession>
<keyword evidence="2 7" id="KW-0808">Transferase</keyword>
<dbReference type="Proteomes" id="UP001164187">
    <property type="component" value="Chromosome"/>
</dbReference>
<reference evidence="10" key="1">
    <citation type="submission" date="2022-12" db="EMBL/GenBank/DDBJ databases">
        <title>Peptostreptococcus.</title>
        <authorList>
            <person name="Lee S.H."/>
        </authorList>
    </citation>
    <scope>NUCLEOTIDE SEQUENCE</scope>
    <source>
        <strain evidence="10">CBA3647</strain>
    </source>
</reference>
<evidence type="ECO:0000256" key="1">
    <source>
        <dbReference type="ARBA" id="ARBA00005380"/>
    </source>
</evidence>
<dbReference type="PANTHER" id="PTHR46566:SF1">
    <property type="entry name" value="1-PHOSPHOFRUCTOKINASE"/>
    <property type="match status" value="1"/>
</dbReference>
<proteinExistence type="inferred from homology"/>
<protein>
    <recommendedName>
        <fullName evidence="7">Tagatose-6-phosphate kinase</fullName>
        <ecNumber evidence="7">2.7.1.144</ecNumber>
    </recommendedName>
</protein>
<dbReference type="Pfam" id="PF00294">
    <property type="entry name" value="PfkB"/>
    <property type="match status" value="1"/>
</dbReference>
<dbReference type="CDD" id="cd01164">
    <property type="entry name" value="FruK_PfkB_like"/>
    <property type="match status" value="1"/>
</dbReference>